<organism evidence="2 3">
    <name type="scientific">Sphaerosporella brunnea</name>
    <dbReference type="NCBI Taxonomy" id="1250544"/>
    <lineage>
        <taxon>Eukaryota</taxon>
        <taxon>Fungi</taxon>
        <taxon>Dikarya</taxon>
        <taxon>Ascomycota</taxon>
        <taxon>Pezizomycotina</taxon>
        <taxon>Pezizomycetes</taxon>
        <taxon>Pezizales</taxon>
        <taxon>Pyronemataceae</taxon>
        <taxon>Sphaerosporella</taxon>
    </lineage>
</organism>
<name>A0A5J5F6J9_9PEZI</name>
<protein>
    <submittedName>
        <fullName evidence="2">Uncharacterized protein</fullName>
    </submittedName>
</protein>
<evidence type="ECO:0000313" key="3">
    <source>
        <dbReference type="Proteomes" id="UP000326924"/>
    </source>
</evidence>
<dbReference type="AlphaFoldDB" id="A0A5J5F6J9"/>
<feature type="region of interest" description="Disordered" evidence="1">
    <location>
        <begin position="357"/>
        <end position="398"/>
    </location>
</feature>
<gene>
    <name evidence="2" type="ORF">FN846DRAFT_378428</name>
</gene>
<feature type="compositionally biased region" description="Basic residues" evidence="1">
    <location>
        <begin position="364"/>
        <end position="387"/>
    </location>
</feature>
<evidence type="ECO:0000313" key="2">
    <source>
        <dbReference type="EMBL" id="KAA8911852.1"/>
    </source>
</evidence>
<proteinExistence type="predicted"/>
<evidence type="ECO:0000256" key="1">
    <source>
        <dbReference type="SAM" id="MobiDB-lite"/>
    </source>
</evidence>
<dbReference type="InParanoid" id="A0A5J5F6J9"/>
<reference evidence="2 3" key="1">
    <citation type="submission" date="2019-09" db="EMBL/GenBank/DDBJ databases">
        <title>Draft genome of the ectomycorrhizal ascomycete Sphaerosporella brunnea.</title>
        <authorList>
            <consortium name="DOE Joint Genome Institute"/>
            <person name="Benucci G.M."/>
            <person name="Marozzi G."/>
            <person name="Antonielli L."/>
            <person name="Sanchez S."/>
            <person name="Marco P."/>
            <person name="Wang X."/>
            <person name="Falini L.B."/>
            <person name="Barry K."/>
            <person name="Haridas S."/>
            <person name="Lipzen A."/>
            <person name="Labutti K."/>
            <person name="Grigoriev I.V."/>
            <person name="Murat C."/>
            <person name="Martin F."/>
            <person name="Albertini E."/>
            <person name="Donnini D."/>
            <person name="Bonito G."/>
        </authorList>
    </citation>
    <scope>NUCLEOTIDE SEQUENCE [LARGE SCALE GENOMIC DNA]</scope>
    <source>
        <strain evidence="2 3">Sb_GMNB300</strain>
    </source>
</reference>
<comment type="caution">
    <text evidence="2">The sequence shown here is derived from an EMBL/GenBank/DDBJ whole genome shotgun (WGS) entry which is preliminary data.</text>
</comment>
<dbReference type="Proteomes" id="UP000326924">
    <property type="component" value="Unassembled WGS sequence"/>
</dbReference>
<dbReference type="EMBL" id="VXIS01000031">
    <property type="protein sequence ID" value="KAA8911852.1"/>
    <property type="molecule type" value="Genomic_DNA"/>
</dbReference>
<accession>A0A5J5F6J9</accession>
<keyword evidence="3" id="KW-1185">Reference proteome</keyword>
<sequence>MASSSPISLPSLVSHLSINGNSTRILHPDNWRRVYLEALRISFRQCCLSTFLSLVDDDEHDILAARDCPSTFINSDNLDFLYATLRKPSSFCYQDFPMYLPSGQINRFAFDLRTIAIGPRYPYQYLDGLIDFIFTQVHDYARYGVQVIGDNHWGYTGDSWTLPMDFGDEKTSITITPKLMVRFAATRKAQETTPRALPPPILMLLDLHPEVARRHSSQATVSAYLLSAAQAHLRYHTTSTVATPCLIAIRYRTYPGTRTPIYVIYTARITRSYLDLVCEHRNVTETATIYSSTEYDTTDKAQMIDFAEALLQLCPRLVGKAVHKCGGENAVLASAAVTQDARLDELWQAEEERLRLREEEEERRKKRELQRAKKRKRAQGAEKRKKVKTEVPWAVSVH</sequence>